<evidence type="ECO:0000313" key="2">
    <source>
        <dbReference type="Proteomes" id="UP000790347"/>
    </source>
</evidence>
<gene>
    <name evidence="1" type="ORF">DERF_006262</name>
</gene>
<protein>
    <submittedName>
        <fullName evidence="1">Uncharacterized protein</fullName>
    </submittedName>
</protein>
<proteinExistence type="predicted"/>
<organism evidence="1 2">
    <name type="scientific">Dermatophagoides farinae</name>
    <name type="common">American house dust mite</name>
    <dbReference type="NCBI Taxonomy" id="6954"/>
    <lineage>
        <taxon>Eukaryota</taxon>
        <taxon>Metazoa</taxon>
        <taxon>Ecdysozoa</taxon>
        <taxon>Arthropoda</taxon>
        <taxon>Chelicerata</taxon>
        <taxon>Arachnida</taxon>
        <taxon>Acari</taxon>
        <taxon>Acariformes</taxon>
        <taxon>Sarcoptiformes</taxon>
        <taxon>Astigmata</taxon>
        <taxon>Psoroptidia</taxon>
        <taxon>Analgoidea</taxon>
        <taxon>Pyroglyphidae</taxon>
        <taxon>Dermatophagoidinae</taxon>
        <taxon>Dermatophagoides</taxon>
    </lineage>
</organism>
<reference evidence="1" key="1">
    <citation type="submission" date="2013-05" db="EMBL/GenBank/DDBJ databases">
        <authorList>
            <person name="Yim A.K.Y."/>
            <person name="Chan T.F."/>
            <person name="Ji K.M."/>
            <person name="Liu X.Y."/>
            <person name="Zhou J.W."/>
            <person name="Li R.Q."/>
            <person name="Yang K.Y."/>
            <person name="Li J."/>
            <person name="Li M."/>
            <person name="Law P.T.W."/>
            <person name="Wu Y.L."/>
            <person name="Cai Z.L."/>
            <person name="Qin H."/>
            <person name="Bao Y."/>
            <person name="Leung R.K.K."/>
            <person name="Ng P.K.S."/>
            <person name="Zou J."/>
            <person name="Zhong X.J."/>
            <person name="Ran P.X."/>
            <person name="Zhong N.S."/>
            <person name="Liu Z.G."/>
            <person name="Tsui S.K.W."/>
        </authorList>
    </citation>
    <scope>NUCLEOTIDE SEQUENCE</scope>
    <source>
        <strain evidence="1">Derf</strain>
        <tissue evidence="1">Whole organism</tissue>
    </source>
</reference>
<keyword evidence="2" id="KW-1185">Reference proteome</keyword>
<reference evidence="1" key="2">
    <citation type="journal article" date="2022" name="Res Sq">
        <title>Comparative Genomics Reveals Insights into the Divergent Evolution of Astigmatic Mites and Household Pest Adaptations.</title>
        <authorList>
            <person name="Xiong Q."/>
            <person name="Wan A.T.-Y."/>
            <person name="Liu X.-Y."/>
            <person name="Fung C.S.-H."/>
            <person name="Xiao X."/>
            <person name="Malainual N."/>
            <person name="Hou J."/>
            <person name="Wang L."/>
            <person name="Wang M."/>
            <person name="Yang K."/>
            <person name="Cui Y."/>
            <person name="Leung E."/>
            <person name="Nong W."/>
            <person name="Shin S.-K."/>
            <person name="Au S."/>
            <person name="Jeong K.Y."/>
            <person name="Chew F.T."/>
            <person name="Hui J."/>
            <person name="Leung T.F."/>
            <person name="Tungtrongchitr A."/>
            <person name="Zhong N."/>
            <person name="Liu Z."/>
            <person name="Tsui S."/>
        </authorList>
    </citation>
    <scope>NUCLEOTIDE SEQUENCE</scope>
    <source>
        <strain evidence="1">Derf</strain>
        <tissue evidence="1">Whole organism</tissue>
    </source>
</reference>
<dbReference type="AlphaFoldDB" id="A0A922L7Z5"/>
<dbReference type="Proteomes" id="UP000790347">
    <property type="component" value="Unassembled WGS sequence"/>
</dbReference>
<evidence type="ECO:0000313" key="1">
    <source>
        <dbReference type="EMBL" id="KAH9522698.1"/>
    </source>
</evidence>
<comment type="caution">
    <text evidence="1">The sequence shown here is derived from an EMBL/GenBank/DDBJ whole genome shotgun (WGS) entry which is preliminary data.</text>
</comment>
<sequence>MIELSPTVVVPIPNVLVGLEKLKPPIPPVCCGWPVAVAIGVEVGCPNNDDDCCCCGVPVILAVWPPKIFPPNVVDDCCGEANVVPKAVAEVVAVGC</sequence>
<dbReference type="EMBL" id="ASGP02000002">
    <property type="protein sequence ID" value="KAH9522698.1"/>
    <property type="molecule type" value="Genomic_DNA"/>
</dbReference>
<accession>A0A922L7Z5</accession>
<name>A0A922L7Z5_DERFA</name>